<evidence type="ECO:0000313" key="2">
    <source>
        <dbReference type="EMBL" id="SFI13464.1"/>
    </source>
</evidence>
<gene>
    <name evidence="2" type="ORF">SAMN05443292_1550</name>
</gene>
<dbReference type="EMBL" id="FOQT01000002">
    <property type="protein sequence ID" value="SFI13464.1"/>
    <property type="molecule type" value="Genomic_DNA"/>
</dbReference>
<evidence type="ECO:0000313" key="3">
    <source>
        <dbReference type="Proteomes" id="UP000198931"/>
    </source>
</evidence>
<accession>A0A1I3FQM1</accession>
<dbReference type="AlphaFoldDB" id="A0A1I3FQM1"/>
<reference evidence="2 3" key="1">
    <citation type="submission" date="2016-10" db="EMBL/GenBank/DDBJ databases">
        <authorList>
            <person name="de Groot N.N."/>
        </authorList>
    </citation>
    <scope>NUCLEOTIDE SEQUENCE [LARGE SCALE GENOMIC DNA]</scope>
    <source>
        <strain evidence="2 3">DSM 26000</strain>
    </source>
</reference>
<protein>
    <recommendedName>
        <fullName evidence="4">Outer membrane protein beta-barrel domain-containing protein</fullName>
    </recommendedName>
</protein>
<feature type="chain" id="PRO_5011652880" description="Outer membrane protein beta-barrel domain-containing protein" evidence="1">
    <location>
        <begin position="22"/>
        <end position="195"/>
    </location>
</feature>
<keyword evidence="1" id="KW-0732">Signal</keyword>
<name>A0A1I3FQM1_9FLAO</name>
<dbReference type="Proteomes" id="UP000198931">
    <property type="component" value="Unassembled WGS sequence"/>
</dbReference>
<dbReference type="RefSeq" id="WP_090079532.1">
    <property type="nucleotide sequence ID" value="NZ_FOQT01000002.1"/>
</dbReference>
<evidence type="ECO:0008006" key="4">
    <source>
        <dbReference type="Google" id="ProtNLM"/>
    </source>
</evidence>
<proteinExistence type="predicted"/>
<organism evidence="2 3">
    <name type="scientific">Halpernia frigidisoli</name>
    <dbReference type="NCBI Taxonomy" id="1125876"/>
    <lineage>
        <taxon>Bacteria</taxon>
        <taxon>Pseudomonadati</taxon>
        <taxon>Bacteroidota</taxon>
        <taxon>Flavobacteriia</taxon>
        <taxon>Flavobacteriales</taxon>
        <taxon>Weeksellaceae</taxon>
        <taxon>Chryseobacterium group</taxon>
        <taxon>Halpernia</taxon>
    </lineage>
</organism>
<sequence>MKKLVLGITFAAAGLVSTANAQIQKGNTLVGASLLTSNFGLNTDAGYDISLQPRAAYFIEDNIALGGYVTLGTSKITKDSGTKFTYAVGGLGRYYVSPGEQGIDNLLKHGRFFMEGNVGVGGQNTKGGTNTTGLDFGFGPGYSYFITPNIGIEGLLKYNGITGFGNEGLTSNLSINVGFSIYLPSKVPANVKSEM</sequence>
<keyword evidence="3" id="KW-1185">Reference proteome</keyword>
<evidence type="ECO:0000256" key="1">
    <source>
        <dbReference type="SAM" id="SignalP"/>
    </source>
</evidence>
<feature type="signal peptide" evidence="1">
    <location>
        <begin position="1"/>
        <end position="21"/>
    </location>
</feature>
<dbReference type="STRING" id="1125876.SAMN05443292_1550"/>
<dbReference type="OrthoDB" id="945117at2"/>